<proteinExistence type="predicted"/>
<evidence type="ECO:0000313" key="2">
    <source>
        <dbReference type="Proteomes" id="UP000235392"/>
    </source>
</evidence>
<accession>A0A2N5TDH4</accession>
<organism evidence="1 2">
    <name type="scientific">Puccinia coronata f. sp. avenae</name>
    <dbReference type="NCBI Taxonomy" id="200324"/>
    <lineage>
        <taxon>Eukaryota</taxon>
        <taxon>Fungi</taxon>
        <taxon>Dikarya</taxon>
        <taxon>Basidiomycota</taxon>
        <taxon>Pucciniomycotina</taxon>
        <taxon>Pucciniomycetes</taxon>
        <taxon>Pucciniales</taxon>
        <taxon>Pucciniaceae</taxon>
        <taxon>Puccinia</taxon>
    </lineage>
</organism>
<evidence type="ECO:0000313" key="1">
    <source>
        <dbReference type="EMBL" id="PLW23553.1"/>
    </source>
</evidence>
<name>A0A2N5TDH4_9BASI</name>
<comment type="caution">
    <text evidence="1">The sequence shown here is derived from an EMBL/GenBank/DDBJ whole genome shotgun (WGS) entry which is preliminary data.</text>
</comment>
<reference evidence="1 2" key="1">
    <citation type="submission" date="2017-11" db="EMBL/GenBank/DDBJ databases">
        <title>De novo assembly and phasing of dikaryotic genomes from two isolates of Puccinia coronata f. sp. avenae, the causal agent of oat crown rust.</title>
        <authorList>
            <person name="Miller M.E."/>
            <person name="Zhang Y."/>
            <person name="Omidvar V."/>
            <person name="Sperschneider J."/>
            <person name="Schwessinger B."/>
            <person name="Raley C."/>
            <person name="Palmer J.M."/>
            <person name="Garnica D."/>
            <person name="Upadhyaya N."/>
            <person name="Rathjen J."/>
            <person name="Taylor J.M."/>
            <person name="Park R.F."/>
            <person name="Dodds P.N."/>
            <person name="Hirsch C.D."/>
            <person name="Kianian S.F."/>
            <person name="Figueroa M."/>
        </authorList>
    </citation>
    <scope>NUCLEOTIDE SEQUENCE [LARGE SCALE GENOMIC DNA]</scope>
    <source>
        <strain evidence="1">12SD80</strain>
    </source>
</reference>
<dbReference type="Proteomes" id="UP000235392">
    <property type="component" value="Unassembled WGS sequence"/>
</dbReference>
<protein>
    <submittedName>
        <fullName evidence="1">Uncharacterized protein</fullName>
    </submittedName>
</protein>
<dbReference type="EMBL" id="PGCI01000630">
    <property type="protein sequence ID" value="PLW23553.1"/>
    <property type="molecule type" value="Genomic_DNA"/>
</dbReference>
<gene>
    <name evidence="1" type="ORF">PCASD_09101</name>
</gene>
<sequence length="64" mass="6823">MACPGLSHLDGQAFRGVYHLDDGRSIEAVHTSMDQPSLRCVQHLDGQAIEDSAMCHAVGTGIES</sequence>
<dbReference type="AlphaFoldDB" id="A0A2N5TDH4"/>